<evidence type="ECO:0000313" key="1">
    <source>
        <dbReference type="EMBL" id="CRL05334.1"/>
    </source>
</evidence>
<dbReference type="EMBL" id="CVRI01000064">
    <property type="protein sequence ID" value="CRL05334.1"/>
    <property type="molecule type" value="Genomic_DNA"/>
</dbReference>
<reference evidence="1 2" key="1">
    <citation type="submission" date="2015-04" db="EMBL/GenBank/DDBJ databases">
        <authorList>
            <person name="Syromyatnikov M.Y."/>
            <person name="Popov V.N."/>
        </authorList>
    </citation>
    <scope>NUCLEOTIDE SEQUENCE [LARGE SCALE GENOMIC DNA]</scope>
</reference>
<name>A0A1J1J1L2_9DIPT</name>
<organism evidence="1 2">
    <name type="scientific">Clunio marinus</name>
    <dbReference type="NCBI Taxonomy" id="568069"/>
    <lineage>
        <taxon>Eukaryota</taxon>
        <taxon>Metazoa</taxon>
        <taxon>Ecdysozoa</taxon>
        <taxon>Arthropoda</taxon>
        <taxon>Hexapoda</taxon>
        <taxon>Insecta</taxon>
        <taxon>Pterygota</taxon>
        <taxon>Neoptera</taxon>
        <taxon>Endopterygota</taxon>
        <taxon>Diptera</taxon>
        <taxon>Nematocera</taxon>
        <taxon>Chironomoidea</taxon>
        <taxon>Chironomidae</taxon>
        <taxon>Clunio</taxon>
    </lineage>
</organism>
<gene>
    <name evidence="1" type="ORF">CLUMA_CG018390</name>
</gene>
<sequence>MIWKLTFSKKIPTCMKLLAALSQLNRNNTEFCFKCVNKDYDDEDERLIIKQDSDLDRLTPPYKLSLETNEKHKSEDNVKKI</sequence>
<accession>A0A1J1J1L2</accession>
<dbReference type="Proteomes" id="UP000183832">
    <property type="component" value="Unassembled WGS sequence"/>
</dbReference>
<protein>
    <submittedName>
        <fullName evidence="1">CLUMA_CG018390, isoform A</fullName>
    </submittedName>
</protein>
<keyword evidence="2" id="KW-1185">Reference proteome</keyword>
<proteinExistence type="predicted"/>
<evidence type="ECO:0000313" key="2">
    <source>
        <dbReference type="Proteomes" id="UP000183832"/>
    </source>
</evidence>
<dbReference type="AlphaFoldDB" id="A0A1J1J1L2"/>